<reference evidence="6 7" key="1">
    <citation type="journal article" date="2018" name="Microb. Genom.">
        <title>Deciphering the unexplored Leptospira diversity from soils uncovers genomic evolution to virulence.</title>
        <authorList>
            <person name="Thibeaux R."/>
            <person name="Iraola G."/>
            <person name="Ferres I."/>
            <person name="Bierque E."/>
            <person name="Girault D."/>
            <person name="Soupe-Gilbert M.E."/>
            <person name="Picardeau M."/>
            <person name="Goarant C."/>
        </authorList>
    </citation>
    <scope>NUCLEOTIDE SEQUENCE [LARGE SCALE GENOMIC DNA]</scope>
    <source>
        <strain evidence="6 7">ATI7-C-A5</strain>
    </source>
</reference>
<dbReference type="SUPFAM" id="SSF46689">
    <property type="entry name" value="Homeodomain-like"/>
    <property type="match status" value="1"/>
</dbReference>
<keyword evidence="4" id="KW-0812">Transmembrane</keyword>
<dbReference type="EMBL" id="NPEF02000022">
    <property type="protein sequence ID" value="MDV6237322.1"/>
    <property type="molecule type" value="Genomic_DNA"/>
</dbReference>
<evidence type="ECO:0000256" key="3">
    <source>
        <dbReference type="ARBA" id="ARBA00023163"/>
    </source>
</evidence>
<feature type="transmembrane region" description="Helical" evidence="4">
    <location>
        <begin position="207"/>
        <end position="224"/>
    </location>
</feature>
<dbReference type="GO" id="GO:0043565">
    <property type="term" value="F:sequence-specific DNA binding"/>
    <property type="evidence" value="ECO:0007669"/>
    <property type="project" value="InterPro"/>
</dbReference>
<gene>
    <name evidence="6" type="ORF">CH379_016945</name>
</gene>
<keyword evidence="4" id="KW-0472">Membrane</keyword>
<dbReference type="PROSITE" id="PS01124">
    <property type="entry name" value="HTH_ARAC_FAMILY_2"/>
    <property type="match status" value="1"/>
</dbReference>
<dbReference type="InterPro" id="IPR009057">
    <property type="entry name" value="Homeodomain-like_sf"/>
</dbReference>
<feature type="transmembrane region" description="Helical" evidence="4">
    <location>
        <begin position="26"/>
        <end position="44"/>
    </location>
</feature>
<keyword evidence="2" id="KW-0238">DNA-binding</keyword>
<dbReference type="InterPro" id="IPR018060">
    <property type="entry name" value="HTH_AraC"/>
</dbReference>
<feature type="transmembrane region" description="Helical" evidence="4">
    <location>
        <begin position="146"/>
        <end position="169"/>
    </location>
</feature>
<keyword evidence="3" id="KW-0804">Transcription</keyword>
<evidence type="ECO:0000259" key="5">
    <source>
        <dbReference type="PROSITE" id="PS01124"/>
    </source>
</evidence>
<name>A0AAE4U1P3_9LEPT</name>
<protein>
    <submittedName>
        <fullName evidence="6">Helix-turn-helix domain-containing protein</fullName>
    </submittedName>
</protein>
<proteinExistence type="predicted"/>
<dbReference type="PANTHER" id="PTHR43280">
    <property type="entry name" value="ARAC-FAMILY TRANSCRIPTIONAL REGULATOR"/>
    <property type="match status" value="1"/>
</dbReference>
<evidence type="ECO:0000313" key="7">
    <source>
        <dbReference type="Proteomes" id="UP000232122"/>
    </source>
</evidence>
<dbReference type="SMART" id="SM00342">
    <property type="entry name" value="HTH_ARAC"/>
    <property type="match status" value="1"/>
</dbReference>
<evidence type="ECO:0000256" key="1">
    <source>
        <dbReference type="ARBA" id="ARBA00023015"/>
    </source>
</evidence>
<evidence type="ECO:0000256" key="4">
    <source>
        <dbReference type="SAM" id="Phobius"/>
    </source>
</evidence>
<organism evidence="6 7">
    <name type="scientific">Leptospira ellisii</name>
    <dbReference type="NCBI Taxonomy" id="2023197"/>
    <lineage>
        <taxon>Bacteria</taxon>
        <taxon>Pseudomonadati</taxon>
        <taxon>Spirochaetota</taxon>
        <taxon>Spirochaetia</taxon>
        <taxon>Leptospirales</taxon>
        <taxon>Leptospiraceae</taxon>
        <taxon>Leptospira</taxon>
    </lineage>
</organism>
<feature type="transmembrane region" description="Helical" evidence="4">
    <location>
        <begin position="122"/>
        <end position="140"/>
    </location>
</feature>
<dbReference type="PANTHER" id="PTHR43280:SF29">
    <property type="entry name" value="ARAC-FAMILY TRANSCRIPTIONAL REGULATOR"/>
    <property type="match status" value="1"/>
</dbReference>
<dbReference type="Gene3D" id="1.10.10.60">
    <property type="entry name" value="Homeodomain-like"/>
    <property type="match status" value="1"/>
</dbReference>
<dbReference type="Pfam" id="PF12833">
    <property type="entry name" value="HTH_18"/>
    <property type="match status" value="1"/>
</dbReference>
<dbReference type="RefSeq" id="WP_100746167.1">
    <property type="nucleotide sequence ID" value="NZ_NPEF02000022.1"/>
</dbReference>
<feature type="domain" description="HTH araC/xylS-type" evidence="5">
    <location>
        <begin position="281"/>
        <end position="386"/>
    </location>
</feature>
<accession>A0AAE4U1P3</accession>
<comment type="caution">
    <text evidence="6">The sequence shown here is derived from an EMBL/GenBank/DDBJ whole genome shotgun (WGS) entry which is preliminary data.</text>
</comment>
<keyword evidence="4" id="KW-1133">Transmembrane helix</keyword>
<dbReference type="Proteomes" id="UP000232122">
    <property type="component" value="Unassembled WGS sequence"/>
</dbReference>
<sequence length="414" mass="47537">MGFFPNLDISIYETFATGVFNRYIEYFYSVSIAISLLTGVSGLYKAKKDRLNLVRAIFLLSIFFCFLGQGKAFYYVTQGGGFLNEERRLFFSYFIGFAICTCLTSAVYALHLLGLVKDPLKLCLWGFLGFPVVYGVSQFIENLYTITYIGKSIILTMQLSAGIVSFRYIRKNRMRRIYYNYPIQNFTLCISITCHTIGLWIGSPPMVIGSVIVPAFFVVYFFILEYNHPEFWSRIERTEKTAEPVLTEILETEDGTSSAEETETGLSSYIPRNLIEGLNLDRIETKIEKFVEDREYLDEDLRLSDFAAYLGISLHQASYYLNNYKKSSFTDFLNFHRLEESKRMFLQKPGMNLLEIALASGFNSPSSFRRACIKFAGKSPKEFRSSLFKEEFAKEIEAPIPSVSYAGLELQTQR</sequence>
<feature type="transmembrane region" description="Helical" evidence="4">
    <location>
        <begin position="56"/>
        <end position="77"/>
    </location>
</feature>
<evidence type="ECO:0000313" key="6">
    <source>
        <dbReference type="EMBL" id="MDV6237322.1"/>
    </source>
</evidence>
<dbReference type="AlphaFoldDB" id="A0AAE4U1P3"/>
<evidence type="ECO:0000256" key="2">
    <source>
        <dbReference type="ARBA" id="ARBA00023125"/>
    </source>
</evidence>
<feature type="transmembrane region" description="Helical" evidence="4">
    <location>
        <begin position="89"/>
        <end position="110"/>
    </location>
</feature>
<keyword evidence="1" id="KW-0805">Transcription regulation</keyword>
<feature type="transmembrane region" description="Helical" evidence="4">
    <location>
        <begin position="181"/>
        <end position="201"/>
    </location>
</feature>
<keyword evidence="7" id="KW-1185">Reference proteome</keyword>
<dbReference type="GO" id="GO:0003700">
    <property type="term" value="F:DNA-binding transcription factor activity"/>
    <property type="evidence" value="ECO:0007669"/>
    <property type="project" value="InterPro"/>
</dbReference>